<feature type="transmembrane region" description="Helical" evidence="8">
    <location>
        <begin position="324"/>
        <end position="344"/>
    </location>
</feature>
<proteinExistence type="inferred from homology"/>
<dbReference type="Proteomes" id="UP000325579">
    <property type="component" value="Unassembled WGS sequence"/>
</dbReference>
<feature type="transmembrane region" description="Helical" evidence="8">
    <location>
        <begin position="293"/>
        <end position="312"/>
    </location>
</feature>
<dbReference type="GO" id="GO:0022857">
    <property type="term" value="F:transmembrane transporter activity"/>
    <property type="evidence" value="ECO:0007669"/>
    <property type="project" value="InterPro"/>
</dbReference>
<feature type="transmembrane region" description="Helical" evidence="8">
    <location>
        <begin position="444"/>
        <end position="469"/>
    </location>
</feature>
<dbReference type="FunFam" id="1.20.1250.20:FF:000013">
    <property type="entry name" value="MFS general substrate transporter"/>
    <property type="match status" value="1"/>
</dbReference>
<evidence type="ECO:0000256" key="2">
    <source>
        <dbReference type="ARBA" id="ARBA00008335"/>
    </source>
</evidence>
<evidence type="ECO:0000256" key="1">
    <source>
        <dbReference type="ARBA" id="ARBA00004141"/>
    </source>
</evidence>
<feature type="transmembrane region" description="Helical" evidence="8">
    <location>
        <begin position="356"/>
        <end position="376"/>
    </location>
</feature>
<dbReference type="GeneID" id="43672392"/>
<feature type="transmembrane region" description="Helical" evidence="8">
    <location>
        <begin position="90"/>
        <end position="110"/>
    </location>
</feature>
<dbReference type="InterPro" id="IPR020846">
    <property type="entry name" value="MFS_dom"/>
</dbReference>
<gene>
    <name evidence="9" type="ORF">BDV37DRAFT_285336</name>
</gene>
<feature type="transmembrane region" description="Helical" evidence="8">
    <location>
        <begin position="382"/>
        <end position="403"/>
    </location>
</feature>
<accession>A0A5N6HR18</accession>
<evidence type="ECO:0000313" key="9">
    <source>
        <dbReference type="EMBL" id="KAE8401784.1"/>
    </source>
</evidence>
<organism evidence="9 10">
    <name type="scientific">Aspergillus pseudonomiae</name>
    <dbReference type="NCBI Taxonomy" id="1506151"/>
    <lineage>
        <taxon>Eukaryota</taxon>
        <taxon>Fungi</taxon>
        <taxon>Dikarya</taxon>
        <taxon>Ascomycota</taxon>
        <taxon>Pezizomycotina</taxon>
        <taxon>Eurotiomycetes</taxon>
        <taxon>Eurotiomycetidae</taxon>
        <taxon>Eurotiales</taxon>
        <taxon>Aspergillaceae</taxon>
        <taxon>Aspergillus</taxon>
        <taxon>Aspergillus subgen. Circumdati</taxon>
    </lineage>
</organism>
<dbReference type="Gene3D" id="1.20.1250.20">
    <property type="entry name" value="MFS general substrate transporter like domains"/>
    <property type="match status" value="2"/>
</dbReference>
<keyword evidence="5 8" id="KW-1133">Transmembrane helix</keyword>
<dbReference type="RefSeq" id="XP_031939103.1">
    <property type="nucleotide sequence ID" value="XM_032087701.1"/>
</dbReference>
<feature type="transmembrane region" description="Helical" evidence="8">
    <location>
        <begin position="122"/>
        <end position="142"/>
    </location>
</feature>
<evidence type="ECO:0000256" key="5">
    <source>
        <dbReference type="ARBA" id="ARBA00022989"/>
    </source>
</evidence>
<keyword evidence="4 8" id="KW-0812">Transmembrane</keyword>
<feature type="transmembrane region" description="Helical" evidence="8">
    <location>
        <begin position="217"/>
        <end position="240"/>
    </location>
</feature>
<comment type="subcellular location">
    <subcellularLocation>
        <location evidence="1">Membrane</location>
        <topology evidence="1">Multi-pass membrane protein</topology>
    </subcellularLocation>
</comment>
<feature type="transmembrane region" description="Helical" evidence="8">
    <location>
        <begin position="154"/>
        <end position="174"/>
    </location>
</feature>
<dbReference type="AlphaFoldDB" id="A0A5N7D621"/>
<evidence type="ECO:0000256" key="8">
    <source>
        <dbReference type="SAM" id="Phobius"/>
    </source>
</evidence>
<dbReference type="GO" id="GO:0016020">
    <property type="term" value="C:membrane"/>
    <property type="evidence" value="ECO:0007669"/>
    <property type="project" value="UniProtKB-SubCell"/>
</dbReference>
<evidence type="ECO:0000256" key="4">
    <source>
        <dbReference type="ARBA" id="ARBA00022692"/>
    </source>
</evidence>
<sequence>MADVKKENPEVPEMTPEDKLEQGSTLSIRLPPTLQGTTDDERIAVEKALVRKLDIRLMPMLVLIYIMNYLDRNAIAAAKLSGITKELNLTSVQFQTCVSILFVGYILMQVPSNLFLNKIGKPALYLPTCMVVWGILCGVTGAVHNYGGLLACRFILGFVEAAYFPGCMATLSAWYTREELSLRTAILYCGSLLSGAFSGLIAAGINDGMDGVKGLLAWRWIFIIEGSITVVIALAAYFVLPNFPHNTKGLSQQEKELAIWRLARDIGQEDWDCEEDLSLLKGFKNCMVDWKTWLLVILNFGAVSSGTINSFFPTVVESLGKGRIHTLLLTVPPYILSCIVAMAVSRNADRTGERYLHFSVPLWISISGFIISAATTNLGARYFAMMIMLPGVYTAFIIGISWVANTIPKPSSKRAAALAFANAVANCSSIYTPYLYPDSDAPRFILAMSVNAGTSFLSIVTATIFRLLLQRINKQLDRRDAEEGTVGGFRYLV</sequence>
<dbReference type="InterPro" id="IPR011701">
    <property type="entry name" value="MFS"/>
</dbReference>
<dbReference type="OrthoDB" id="2250022at2759"/>
<dbReference type="FunFam" id="1.20.1250.20:FF:000057">
    <property type="entry name" value="MFS general substrate transporter"/>
    <property type="match status" value="1"/>
</dbReference>
<name>A0A5N7D621_9EURO</name>
<keyword evidence="10" id="KW-1185">Reference proteome</keyword>
<evidence type="ECO:0000256" key="6">
    <source>
        <dbReference type="ARBA" id="ARBA00023136"/>
    </source>
</evidence>
<evidence type="ECO:0000256" key="7">
    <source>
        <dbReference type="SAM" id="MobiDB-lite"/>
    </source>
</evidence>
<dbReference type="InterPro" id="IPR036259">
    <property type="entry name" value="MFS_trans_sf"/>
</dbReference>
<keyword evidence="6 8" id="KW-0472">Membrane</keyword>
<evidence type="ECO:0000313" key="10">
    <source>
        <dbReference type="Proteomes" id="UP000325579"/>
    </source>
</evidence>
<evidence type="ECO:0000256" key="3">
    <source>
        <dbReference type="ARBA" id="ARBA00022448"/>
    </source>
</evidence>
<comment type="similarity">
    <text evidence="2">Belongs to the major facilitator superfamily.</text>
</comment>
<dbReference type="PANTHER" id="PTHR43791">
    <property type="entry name" value="PERMEASE-RELATED"/>
    <property type="match status" value="1"/>
</dbReference>
<dbReference type="Pfam" id="PF07690">
    <property type="entry name" value="MFS_1"/>
    <property type="match status" value="1"/>
</dbReference>
<protein>
    <submittedName>
        <fullName evidence="9">MFS general substrate transporter</fullName>
    </submittedName>
</protein>
<dbReference type="EMBL" id="ML736796">
    <property type="protein sequence ID" value="KAE8401784.1"/>
    <property type="molecule type" value="Genomic_DNA"/>
</dbReference>
<dbReference type="PANTHER" id="PTHR43791:SF92">
    <property type="entry name" value="AGL026WP"/>
    <property type="match status" value="1"/>
</dbReference>
<feature type="transmembrane region" description="Helical" evidence="8">
    <location>
        <begin position="415"/>
        <end position="432"/>
    </location>
</feature>
<reference evidence="9 10" key="1">
    <citation type="submission" date="2019-04" db="EMBL/GenBank/DDBJ databases">
        <authorList>
            <consortium name="DOE Joint Genome Institute"/>
            <person name="Mondo S."/>
            <person name="Kjaerbolling I."/>
            <person name="Vesth T."/>
            <person name="Frisvad J.C."/>
            <person name="Nybo J.L."/>
            <person name="Theobald S."/>
            <person name="Kildgaard S."/>
            <person name="Isbrandt T."/>
            <person name="Kuo A."/>
            <person name="Sato A."/>
            <person name="Lyhne E.K."/>
            <person name="Kogle M.E."/>
            <person name="Wiebenga A."/>
            <person name="Kun R.S."/>
            <person name="Lubbers R.J."/>
            <person name="Makela M.R."/>
            <person name="Barry K."/>
            <person name="Chovatia M."/>
            <person name="Clum A."/>
            <person name="Daum C."/>
            <person name="Haridas S."/>
            <person name="He G."/>
            <person name="LaButti K."/>
            <person name="Lipzen A."/>
            <person name="Riley R."/>
            <person name="Salamov A."/>
            <person name="Simmons B.A."/>
            <person name="Magnuson J.K."/>
            <person name="Henrissat B."/>
            <person name="Mortensen U.H."/>
            <person name="Larsen T.O."/>
            <person name="Devries R.P."/>
            <person name="Grigoriev I.V."/>
            <person name="Machida M."/>
            <person name="Baker S.E."/>
            <person name="Andersen M.R."/>
            <person name="Cantor M.N."/>
            <person name="Hua S.X."/>
        </authorList>
    </citation>
    <scope>NUCLEOTIDE SEQUENCE [LARGE SCALE GENOMIC DNA]</scope>
    <source>
        <strain evidence="9 10">CBS 119388</strain>
    </source>
</reference>
<dbReference type="PROSITE" id="PS50850">
    <property type="entry name" value="MFS"/>
    <property type="match status" value="1"/>
</dbReference>
<feature type="transmembrane region" description="Helical" evidence="8">
    <location>
        <begin position="186"/>
        <end position="205"/>
    </location>
</feature>
<dbReference type="SUPFAM" id="SSF103473">
    <property type="entry name" value="MFS general substrate transporter"/>
    <property type="match status" value="1"/>
</dbReference>
<keyword evidence="3" id="KW-0813">Transport</keyword>
<accession>A0A5N7D621</accession>
<feature type="region of interest" description="Disordered" evidence="7">
    <location>
        <begin position="1"/>
        <end position="23"/>
    </location>
</feature>